<dbReference type="PANTHER" id="PTHR22255">
    <property type="entry name" value="LP06548P"/>
    <property type="match status" value="1"/>
</dbReference>
<dbReference type="InterPro" id="IPR055472">
    <property type="entry name" value="DUF7044"/>
</dbReference>
<evidence type="ECO:0000259" key="3">
    <source>
        <dbReference type="Pfam" id="PF23071"/>
    </source>
</evidence>
<dbReference type="WBParaSite" id="SSTP_0001122200.1">
    <property type="protein sequence ID" value="SSTP_0001122200.1"/>
    <property type="gene ID" value="SSTP_0001122200"/>
</dbReference>
<dbReference type="InterPro" id="IPR055471">
    <property type="entry name" value="DUF7043"/>
</dbReference>
<dbReference type="Proteomes" id="UP000035681">
    <property type="component" value="Unplaced"/>
</dbReference>
<dbReference type="Pfam" id="PF23070">
    <property type="entry name" value="DUF7043"/>
    <property type="match status" value="1"/>
</dbReference>
<protein>
    <submittedName>
        <fullName evidence="6">C-type lectin domain-containing protein</fullName>
    </submittedName>
</protein>
<dbReference type="AlphaFoldDB" id="A0A0K0EP35"/>
<evidence type="ECO:0000259" key="2">
    <source>
        <dbReference type="Pfam" id="PF23070"/>
    </source>
</evidence>
<evidence type="ECO:0000313" key="6">
    <source>
        <dbReference type="WBParaSite" id="SSTP_0001122200.1"/>
    </source>
</evidence>
<keyword evidence="5" id="KW-1185">Reference proteome</keyword>
<accession>A0A0K0EP35</accession>
<dbReference type="Pfam" id="PF23073">
    <property type="entry name" value="DUF7045"/>
    <property type="match status" value="1"/>
</dbReference>
<dbReference type="WBParaSite" id="TCONS_00014632.p1">
    <property type="protein sequence ID" value="TCONS_00014632.p1"/>
    <property type="gene ID" value="XLOC_009847"/>
</dbReference>
<evidence type="ECO:0000259" key="4">
    <source>
        <dbReference type="Pfam" id="PF23073"/>
    </source>
</evidence>
<reference evidence="6" key="1">
    <citation type="submission" date="2015-08" db="UniProtKB">
        <authorList>
            <consortium name="WormBaseParasite"/>
        </authorList>
    </citation>
    <scope>IDENTIFICATION</scope>
</reference>
<feature type="domain" description="DUF7044" evidence="3">
    <location>
        <begin position="13"/>
        <end position="89"/>
    </location>
</feature>
<name>A0A0K0EP35_STRER</name>
<dbReference type="InterPro" id="IPR055473">
    <property type="entry name" value="DUF7045"/>
</dbReference>
<feature type="domain" description="DUF7043" evidence="2">
    <location>
        <begin position="234"/>
        <end position="335"/>
    </location>
</feature>
<dbReference type="Pfam" id="PF23071">
    <property type="entry name" value="DUF7044"/>
    <property type="match status" value="1"/>
</dbReference>
<dbReference type="InterPro" id="IPR055470">
    <property type="entry name" value="DUF7042"/>
</dbReference>
<sequence>MIENNNNKLVEEIEDFVINASSVSKFGNCVEKYNLHNYIFNNSTNNDNKNCYICVLLLPRTINAIQIVYERSNICYNDIVHARMSCFEANLITATMGNYLFKEKDSRPMSCEIDGIYDIEYHEIGSNVVCSNNKSLSIENCKYKDVLSLSFPNCHNSNIEKSYFCLGNFKDRELKEYTFLFDLETGKHTCARKIVTENAVKLYVGDTFDCINDINKKNVKEYTFIKQNSISNSTLCTFPEYLHGNYETFEIENNKLMYKKSTENFENLSSVCIKNQNNTFLVKTYAECGIPLAYNCFHFVMRSPSVVQIKIHGAQTNNIEECLSYLDYDDSFWVTASKNINFKSYCGFEGSWGTIFDNTSDRCFNVDVISPTFSTFNIVGFNCKENTIFQTKTYQCMGTWKENNKIYLYTKEYTNESTNITSNVCFIIQNVGNNKIMLTKVGSQCLQSFNVNQTLTLEQKLVEPSLISTPLIEISENFENGPQGNMNDLIDDEYNDTKILTQHDDHTTQLNKTIINFSSNKYYLLNNIIYIIIIIINL</sequence>
<organism evidence="6">
    <name type="scientific">Strongyloides stercoralis</name>
    <name type="common">Threadworm</name>
    <dbReference type="NCBI Taxonomy" id="6248"/>
    <lineage>
        <taxon>Eukaryota</taxon>
        <taxon>Metazoa</taxon>
        <taxon>Ecdysozoa</taxon>
        <taxon>Nematoda</taxon>
        <taxon>Chromadorea</taxon>
        <taxon>Rhabditida</taxon>
        <taxon>Tylenchina</taxon>
        <taxon>Panagrolaimomorpha</taxon>
        <taxon>Strongyloidoidea</taxon>
        <taxon>Strongyloididae</taxon>
        <taxon>Strongyloides</taxon>
    </lineage>
</organism>
<dbReference type="PANTHER" id="PTHR22255:SF4">
    <property type="entry name" value="CATION-INDEPENDENT MANNOSE-6-PHOSPHATE RECEPTOR"/>
    <property type="match status" value="1"/>
</dbReference>
<dbReference type="STRING" id="6248.A0A0K0EP35"/>
<feature type="domain" description="DUF7045" evidence="4">
    <location>
        <begin position="346"/>
        <end position="451"/>
    </location>
</feature>
<feature type="domain" description="DUF7042" evidence="1">
    <location>
        <begin position="108"/>
        <end position="217"/>
    </location>
</feature>
<evidence type="ECO:0000313" key="5">
    <source>
        <dbReference type="Proteomes" id="UP000035681"/>
    </source>
</evidence>
<proteinExistence type="predicted"/>
<dbReference type="Pfam" id="PF23069">
    <property type="entry name" value="DUF7042"/>
    <property type="match status" value="1"/>
</dbReference>
<evidence type="ECO:0000259" key="1">
    <source>
        <dbReference type="Pfam" id="PF23069"/>
    </source>
</evidence>